<dbReference type="EMBL" id="QGGU01000013">
    <property type="protein sequence ID" value="PWK46389.1"/>
    <property type="molecule type" value="Genomic_DNA"/>
</dbReference>
<dbReference type="InterPro" id="IPR011765">
    <property type="entry name" value="Pept_M16_N"/>
</dbReference>
<sequence length="460" mass="51487">MKTIAKFSTAILLVIVSGVLSAASFQLPAYQEITLDNGLTLLLMEHDEVPLINVEVRVKAGAIDSDIKGLANVTAEALTFGNANRSKQEINDALDFTGSSFSTWSDKELSGVSASFLNKNTDLVLEILENTLKSPKFENQEVEKFLNRYATELQQKQESPRQMIGDYFNALYFAQHPYAISSDADKASLKKIDRTAIENFYQRYYQPNNTVIAVVGDFNSKDMANKITKRFSNWKNKHKQNTSDIKPYSPEAEAQVLLVDKDDARETTFMIGGKGIARGDENYVALQVLNTILGGRFTSWLNDELRVNSGLTYGARSRFATMKEDGTFAISTFTKTDSTEQAIDLALKTYQRLWKKGIDQATLDSAKAYVKGQFPPRYETAGQLADLLVSMKVMGIDASFINEFNQSVNALTLEKTKQLIEQYFPKQHLQFVLIGKADDIRDVAKKYGKVIEVKMGEPVK</sequence>
<name>A0A316FDA5_9GAMM</name>
<dbReference type="Gene3D" id="3.30.830.10">
    <property type="entry name" value="Metalloenzyme, LuxS/M16 peptidase-like"/>
    <property type="match status" value="2"/>
</dbReference>
<feature type="chain" id="PRO_5016432566" evidence="1">
    <location>
        <begin position="23"/>
        <end position="460"/>
    </location>
</feature>
<dbReference type="InterPro" id="IPR050361">
    <property type="entry name" value="MPP/UQCRC_Complex"/>
</dbReference>
<dbReference type="GO" id="GO:0046872">
    <property type="term" value="F:metal ion binding"/>
    <property type="evidence" value="ECO:0007669"/>
    <property type="project" value="InterPro"/>
</dbReference>
<dbReference type="Pfam" id="PF00675">
    <property type="entry name" value="Peptidase_M16"/>
    <property type="match status" value="1"/>
</dbReference>
<feature type="domain" description="Peptidase M16 N-terminal" evidence="2">
    <location>
        <begin position="45"/>
        <end position="179"/>
    </location>
</feature>
<dbReference type="AlphaFoldDB" id="A0A316FDA5"/>
<evidence type="ECO:0000259" key="2">
    <source>
        <dbReference type="Pfam" id="PF00675"/>
    </source>
</evidence>
<dbReference type="PANTHER" id="PTHR11851:SF224">
    <property type="entry name" value="PROCESSING PROTEASE"/>
    <property type="match status" value="1"/>
</dbReference>
<dbReference type="Pfam" id="PF05193">
    <property type="entry name" value="Peptidase_M16_C"/>
    <property type="match status" value="1"/>
</dbReference>
<evidence type="ECO:0000259" key="3">
    <source>
        <dbReference type="Pfam" id="PF05193"/>
    </source>
</evidence>
<dbReference type="RefSeq" id="WP_109764823.1">
    <property type="nucleotide sequence ID" value="NZ_QGGU01000013.1"/>
</dbReference>
<evidence type="ECO:0000313" key="4">
    <source>
        <dbReference type="EMBL" id="PWK46389.1"/>
    </source>
</evidence>
<accession>A0A316FDA5</accession>
<feature type="domain" description="Peptidase M16 C-terminal" evidence="3">
    <location>
        <begin position="191"/>
        <end position="368"/>
    </location>
</feature>
<reference evidence="4 5" key="1">
    <citation type="submission" date="2018-05" db="EMBL/GenBank/DDBJ databases">
        <title>Genomic Encyclopedia of Type Strains, Phase IV (KMG-IV): sequencing the most valuable type-strain genomes for metagenomic binning, comparative biology and taxonomic classification.</title>
        <authorList>
            <person name="Goeker M."/>
        </authorList>
    </citation>
    <scope>NUCLEOTIDE SEQUENCE [LARGE SCALE GENOMIC DNA]</scope>
    <source>
        <strain evidence="4 5">DSM 25350</strain>
    </source>
</reference>
<protein>
    <submittedName>
        <fullName evidence="4">DNA-directed RNA polymerase</fullName>
    </submittedName>
</protein>
<keyword evidence="5" id="KW-1185">Reference proteome</keyword>
<dbReference type="Proteomes" id="UP000245790">
    <property type="component" value="Unassembled WGS sequence"/>
</dbReference>
<proteinExistence type="predicted"/>
<dbReference type="OrthoDB" id="9811314at2"/>
<keyword evidence="1" id="KW-0732">Signal</keyword>
<dbReference type="GO" id="GO:0000428">
    <property type="term" value="C:DNA-directed RNA polymerase complex"/>
    <property type="evidence" value="ECO:0007669"/>
    <property type="project" value="UniProtKB-KW"/>
</dbReference>
<keyword evidence="4" id="KW-0804">Transcription</keyword>
<dbReference type="SUPFAM" id="SSF63411">
    <property type="entry name" value="LuxS/MPP-like metallohydrolase"/>
    <property type="match status" value="2"/>
</dbReference>
<evidence type="ECO:0000313" key="5">
    <source>
        <dbReference type="Proteomes" id="UP000245790"/>
    </source>
</evidence>
<comment type="caution">
    <text evidence="4">The sequence shown here is derived from an EMBL/GenBank/DDBJ whole genome shotgun (WGS) entry which is preliminary data.</text>
</comment>
<evidence type="ECO:0000256" key="1">
    <source>
        <dbReference type="SAM" id="SignalP"/>
    </source>
</evidence>
<dbReference type="InterPro" id="IPR007863">
    <property type="entry name" value="Peptidase_M16_C"/>
</dbReference>
<organism evidence="4 5">
    <name type="scientific">Pleionea mediterranea</name>
    <dbReference type="NCBI Taxonomy" id="523701"/>
    <lineage>
        <taxon>Bacteria</taxon>
        <taxon>Pseudomonadati</taxon>
        <taxon>Pseudomonadota</taxon>
        <taxon>Gammaproteobacteria</taxon>
        <taxon>Oceanospirillales</taxon>
        <taxon>Pleioneaceae</taxon>
        <taxon>Pleionea</taxon>
    </lineage>
</organism>
<keyword evidence="4" id="KW-0240">DNA-directed RNA polymerase</keyword>
<feature type="signal peptide" evidence="1">
    <location>
        <begin position="1"/>
        <end position="22"/>
    </location>
</feature>
<gene>
    <name evidence="4" type="ORF">C8D97_11374</name>
</gene>
<dbReference type="InterPro" id="IPR011249">
    <property type="entry name" value="Metalloenz_LuxS/M16"/>
</dbReference>
<dbReference type="PANTHER" id="PTHR11851">
    <property type="entry name" value="METALLOPROTEASE"/>
    <property type="match status" value="1"/>
</dbReference>